<evidence type="ECO:0000313" key="9">
    <source>
        <dbReference type="EMBL" id="SOE50269.1"/>
    </source>
</evidence>
<dbReference type="PRINTS" id="PR00735">
    <property type="entry name" value="GLHYDRLASE8"/>
</dbReference>
<dbReference type="EC" id="3.2.1.4" evidence="3"/>
<comment type="similarity">
    <text evidence="2">Belongs to the glycosyl hydrolase 8 (cellulase D) family.</text>
</comment>
<dbReference type="AlphaFoldDB" id="A0A1C3JZE3"/>
<dbReference type="EMBL" id="FLRC01000011">
    <property type="protein sequence ID" value="SBT24616.1"/>
    <property type="molecule type" value="Genomic_DNA"/>
</dbReference>
<proteinExistence type="inferred from homology"/>
<evidence type="ECO:0000313" key="10">
    <source>
        <dbReference type="Proteomes" id="UP000078558"/>
    </source>
</evidence>
<comment type="catalytic activity">
    <reaction evidence="1">
        <text>Endohydrolysis of (1-&gt;4)-beta-D-glucosidic linkages in cellulose, lichenin and cereal beta-D-glucans.</text>
        <dbReference type="EC" id="3.2.1.4"/>
    </reaction>
</comment>
<keyword evidence="7" id="KW-0624">Polysaccharide degradation</keyword>
<evidence type="ECO:0000256" key="5">
    <source>
        <dbReference type="ARBA" id="ARBA00023001"/>
    </source>
</evidence>
<dbReference type="GO" id="GO:0030245">
    <property type="term" value="P:cellulose catabolic process"/>
    <property type="evidence" value="ECO:0007669"/>
    <property type="project" value="UniProtKB-KW"/>
</dbReference>
<reference evidence="9 10" key="2">
    <citation type="submission" date="2017-08" db="EMBL/GenBank/DDBJ databases">
        <authorList>
            <person name="de Groot N.N."/>
        </authorList>
    </citation>
    <scope>NUCLEOTIDE SEQUENCE [LARGE SCALE GENOMIC DNA]</scope>
    <source>
        <strain evidence="9">Orrdi1</strain>
    </source>
</reference>
<evidence type="ECO:0000256" key="6">
    <source>
        <dbReference type="ARBA" id="ARBA00023295"/>
    </source>
</evidence>
<evidence type="ECO:0000313" key="8">
    <source>
        <dbReference type="EMBL" id="SBT24616.1"/>
    </source>
</evidence>
<reference evidence="8 10" key="1">
    <citation type="submission" date="2016-06" db="EMBL/GenBank/DDBJ databases">
        <authorList>
            <person name="Kjaerup R.B."/>
            <person name="Dalgaard T.S."/>
            <person name="Juul-Madsen H.R."/>
        </authorList>
    </citation>
    <scope>NUCLEOTIDE SEQUENCE [LARGE SCALE GENOMIC DNA]</scope>
    <source>
        <strain evidence="8">Orrdi1</strain>
    </source>
</reference>
<dbReference type="RefSeq" id="WP_082985206.1">
    <property type="nucleotide sequence ID" value="NZ_LT907988.1"/>
</dbReference>
<gene>
    <name evidence="8" type="ORF">ODI_02686</name>
    <name evidence="9" type="ORF">ODI_R2613</name>
</gene>
<dbReference type="GO" id="GO:0008810">
    <property type="term" value="F:cellulase activity"/>
    <property type="evidence" value="ECO:0007669"/>
    <property type="project" value="UniProtKB-EC"/>
</dbReference>
<evidence type="ECO:0000256" key="7">
    <source>
        <dbReference type="ARBA" id="ARBA00023326"/>
    </source>
</evidence>
<organism evidence="8 10">
    <name type="scientific">Orrella dioscoreae</name>
    <dbReference type="NCBI Taxonomy" id="1851544"/>
    <lineage>
        <taxon>Bacteria</taxon>
        <taxon>Pseudomonadati</taxon>
        <taxon>Pseudomonadota</taxon>
        <taxon>Betaproteobacteria</taxon>
        <taxon>Burkholderiales</taxon>
        <taxon>Alcaligenaceae</taxon>
        <taxon>Orrella</taxon>
    </lineage>
</organism>
<dbReference type="KEGG" id="odi:ODI_R2613"/>
<evidence type="ECO:0000256" key="2">
    <source>
        <dbReference type="ARBA" id="ARBA00009209"/>
    </source>
</evidence>
<sequence>MTRQPSSLTARPARARGPRAHARGWIGSALLAGAAWLGLGPAHAAAQAAPDARACISAPWQLWEDFRTHFVQPDGRVLDASTPKLHSSSESQSYAMFFALVANDPERFEQLWRWSVNNLAGGDMRQRLPAWIWGKDEQGKWRVLDQNSASDGDMWFVYALAEAARLWNRPDYLEDARALLALVETREIAQLPGFGPMLLPGENGFVQDGGVWLLNPSYLPIPIMRRLAALSPQGPWSEIATGTAALLEAGSPHGLATDWLAYRGWTQEGKPQGAFSTLPEKLDIGSYDAIRTYLWSGMTAPSDPLAKRVNAALRGMLGAVRRHGGPPEFIYALSGGTRGLGPFGFSAAVLPYLRANGATEDADHARARAEEGVRQSLSQAATQAPPYYDFMLSLFGLGWDQQRYRYDGAGRLQPSWENSCPNAATR</sequence>
<dbReference type="Pfam" id="PF01270">
    <property type="entry name" value="Glyco_hydro_8"/>
    <property type="match status" value="1"/>
</dbReference>
<dbReference type="OrthoDB" id="9766708at2"/>
<dbReference type="InterPro" id="IPR012341">
    <property type="entry name" value="6hp_glycosidase-like_sf"/>
</dbReference>
<protein>
    <recommendedName>
        <fullName evidence="3">cellulase</fullName>
        <ecNumber evidence="3">3.2.1.4</ecNumber>
    </recommendedName>
</protein>
<dbReference type="NCBIfam" id="NF008305">
    <property type="entry name" value="PRK11097.1"/>
    <property type="match status" value="1"/>
</dbReference>
<dbReference type="EMBL" id="LT907988">
    <property type="protein sequence ID" value="SOE50269.1"/>
    <property type="molecule type" value="Genomic_DNA"/>
</dbReference>
<evidence type="ECO:0000256" key="3">
    <source>
        <dbReference type="ARBA" id="ARBA00012601"/>
    </source>
</evidence>
<dbReference type="SUPFAM" id="SSF48208">
    <property type="entry name" value="Six-hairpin glycosidases"/>
    <property type="match status" value="1"/>
</dbReference>
<evidence type="ECO:0000256" key="4">
    <source>
        <dbReference type="ARBA" id="ARBA00022801"/>
    </source>
</evidence>
<dbReference type="InterPro" id="IPR002037">
    <property type="entry name" value="Glyco_hydro_8"/>
</dbReference>
<keyword evidence="4 8" id="KW-0378">Hydrolase</keyword>
<keyword evidence="5" id="KW-0136">Cellulose degradation</keyword>
<dbReference type="STRING" id="1851544.ODI_02686"/>
<keyword evidence="10" id="KW-1185">Reference proteome</keyword>
<dbReference type="Gene3D" id="1.50.10.10">
    <property type="match status" value="1"/>
</dbReference>
<dbReference type="InterPro" id="IPR008928">
    <property type="entry name" value="6-hairpin_glycosidase_sf"/>
</dbReference>
<keyword evidence="7" id="KW-0119">Carbohydrate metabolism</keyword>
<accession>A0A1C3JZE3</accession>
<name>A0A1C3JZE3_9BURK</name>
<keyword evidence="6 8" id="KW-0326">Glycosidase</keyword>
<evidence type="ECO:0000256" key="1">
    <source>
        <dbReference type="ARBA" id="ARBA00000966"/>
    </source>
</evidence>
<dbReference type="Proteomes" id="UP000078558">
    <property type="component" value="Chromosome I"/>
</dbReference>